<dbReference type="InterPro" id="IPR019734">
    <property type="entry name" value="TPR_rpt"/>
</dbReference>
<sequence length="536" mass="59357">MEPLGRAPSAMWMGALNPRALSRIQAAVIETRGAWMFRHGFAFRPITKRAWLRVLPCLAAFLVVMAGTSRQAMAQVRPAELKQLVDSYATNRGFNGVVLVAQHGRVVYRAAYGLANREWQVPNAGDAVFRIGSLSKPITAILVLQLVQEHKLRLDGTLGEYLPALYGDTPAAAVTVAQLLNHTSGIVDVPSSYDDPWWQTQARQSFAPQDFAKAWITGTLQSAPGTVWRYNNSGYFLLGLLIEQVTGASYEANLRSRILDKAGMKHSGLYHASEVIPRLAEGYQTKPDLSLARPMPIDPTVSFSAAGLYATVDDLFRLDRALYGNALLDERWRQAMWTDYRAEYGYGWGVEQWHTPSGGTYKVVSHTGSVPGYQSFWLRSEQDESMVVILDNYWQGETVATLGRDLMDVLHGKPVTLARKSLGDLLIPLALSQGVEGMRRAYEALGANASQYDTSERALNTLGYRLLRMQRVPEAIVVFQWNAGAHPASANVHDSLGEAYRANGQREQAIRSYRKASELAPDDARLRGILKELGSE</sequence>
<feature type="domain" description="Beta-lactamase-related" evidence="4">
    <location>
        <begin position="82"/>
        <end position="398"/>
    </location>
</feature>
<dbReference type="Pfam" id="PF00144">
    <property type="entry name" value="Beta-lactamase"/>
    <property type="match status" value="1"/>
</dbReference>
<dbReference type="InterPro" id="IPR001466">
    <property type="entry name" value="Beta-lactam-related"/>
</dbReference>
<proteinExistence type="predicted"/>
<dbReference type="Proteomes" id="UP000292627">
    <property type="component" value="Unassembled WGS sequence"/>
</dbReference>
<evidence type="ECO:0000313" key="6">
    <source>
        <dbReference type="Proteomes" id="UP000292627"/>
    </source>
</evidence>
<dbReference type="PROSITE" id="PS50293">
    <property type="entry name" value="TPR_REGION"/>
    <property type="match status" value="1"/>
</dbReference>
<evidence type="ECO:0000259" key="4">
    <source>
        <dbReference type="Pfam" id="PF00144"/>
    </source>
</evidence>
<comment type="caution">
    <text evidence="5">The sequence shown here is derived from an EMBL/GenBank/DDBJ whole genome shotgun (WGS) entry which is preliminary data.</text>
</comment>
<feature type="repeat" description="TPR" evidence="3">
    <location>
        <begin position="490"/>
        <end position="523"/>
    </location>
</feature>
<dbReference type="GO" id="GO:0016787">
    <property type="term" value="F:hydrolase activity"/>
    <property type="evidence" value="ECO:0007669"/>
    <property type="project" value="UniProtKB-KW"/>
</dbReference>
<dbReference type="Pfam" id="PF07719">
    <property type="entry name" value="TPR_2"/>
    <property type="match status" value="1"/>
</dbReference>
<gene>
    <name evidence="5" type="ORF">EA660_13615</name>
</gene>
<evidence type="ECO:0000313" key="5">
    <source>
        <dbReference type="EMBL" id="TAA23662.1"/>
    </source>
</evidence>
<evidence type="ECO:0000256" key="3">
    <source>
        <dbReference type="PROSITE-ProRule" id="PRU00339"/>
    </source>
</evidence>
<dbReference type="SUPFAM" id="SSF56601">
    <property type="entry name" value="beta-lactamase/transpeptidase-like"/>
    <property type="match status" value="1"/>
</dbReference>
<protein>
    <submittedName>
        <fullName evidence="5">Serine hydrolase</fullName>
    </submittedName>
</protein>
<dbReference type="SMART" id="SM00028">
    <property type="entry name" value="TPR"/>
    <property type="match status" value="1"/>
</dbReference>
<organism evidence="5 6">
    <name type="scientific">Pseudoxanthomonas winnipegensis</name>
    <dbReference type="NCBI Taxonomy" id="2480810"/>
    <lineage>
        <taxon>Bacteria</taxon>
        <taxon>Pseudomonadati</taxon>
        <taxon>Pseudomonadota</taxon>
        <taxon>Gammaproteobacteria</taxon>
        <taxon>Lysobacterales</taxon>
        <taxon>Lysobacteraceae</taxon>
        <taxon>Pseudoxanthomonas</taxon>
    </lineage>
</organism>
<dbReference type="PANTHER" id="PTHR46825:SF9">
    <property type="entry name" value="BETA-LACTAMASE-RELATED DOMAIN-CONTAINING PROTEIN"/>
    <property type="match status" value="1"/>
</dbReference>
<dbReference type="InterPro" id="IPR050491">
    <property type="entry name" value="AmpC-like"/>
</dbReference>
<reference evidence="5 6" key="1">
    <citation type="submission" date="2019-02" db="EMBL/GenBank/DDBJ databases">
        <title>WGS of Pseudoxanthomonas species novum from clinical isolates.</title>
        <authorList>
            <person name="Bernier A.-M."/>
            <person name="Bernard K."/>
            <person name="Vachon A."/>
        </authorList>
    </citation>
    <scope>NUCLEOTIDE SEQUENCE [LARGE SCALE GENOMIC DNA]</scope>
    <source>
        <strain evidence="5 6">NML171200</strain>
    </source>
</reference>
<evidence type="ECO:0000256" key="1">
    <source>
        <dbReference type="ARBA" id="ARBA00022737"/>
    </source>
</evidence>
<dbReference type="Gene3D" id="3.40.710.10">
    <property type="entry name" value="DD-peptidase/beta-lactamase superfamily"/>
    <property type="match status" value="1"/>
</dbReference>
<dbReference type="AlphaFoldDB" id="A0A4Q8L748"/>
<dbReference type="Gene3D" id="1.25.40.10">
    <property type="entry name" value="Tetratricopeptide repeat domain"/>
    <property type="match status" value="1"/>
</dbReference>
<accession>A0A4Q8L748</accession>
<evidence type="ECO:0000256" key="2">
    <source>
        <dbReference type="ARBA" id="ARBA00022803"/>
    </source>
</evidence>
<keyword evidence="2 3" id="KW-0802">TPR repeat</keyword>
<dbReference type="OrthoDB" id="9799367at2"/>
<name>A0A4Q8L748_9GAMM</name>
<dbReference type="PROSITE" id="PS50005">
    <property type="entry name" value="TPR"/>
    <property type="match status" value="1"/>
</dbReference>
<dbReference type="PANTHER" id="PTHR46825">
    <property type="entry name" value="D-ALANYL-D-ALANINE-CARBOXYPEPTIDASE/ENDOPEPTIDASE AMPH"/>
    <property type="match status" value="1"/>
</dbReference>
<keyword evidence="5" id="KW-0378">Hydrolase</keyword>
<dbReference type="InterPro" id="IPR012338">
    <property type="entry name" value="Beta-lactam/transpept-like"/>
</dbReference>
<dbReference type="SUPFAM" id="SSF48452">
    <property type="entry name" value="TPR-like"/>
    <property type="match status" value="1"/>
</dbReference>
<dbReference type="EMBL" id="SHMC01000005">
    <property type="protein sequence ID" value="TAA23662.1"/>
    <property type="molecule type" value="Genomic_DNA"/>
</dbReference>
<keyword evidence="1" id="KW-0677">Repeat</keyword>
<dbReference type="InterPro" id="IPR011990">
    <property type="entry name" value="TPR-like_helical_dom_sf"/>
</dbReference>
<dbReference type="InterPro" id="IPR013105">
    <property type="entry name" value="TPR_2"/>
</dbReference>